<feature type="transmembrane region" description="Helical" evidence="1">
    <location>
        <begin position="6"/>
        <end position="27"/>
    </location>
</feature>
<protein>
    <submittedName>
        <fullName evidence="2">Uncharacterized protein</fullName>
    </submittedName>
</protein>
<evidence type="ECO:0000313" key="3">
    <source>
        <dbReference type="Proteomes" id="UP000215137"/>
    </source>
</evidence>
<keyword evidence="1" id="KW-0472">Membrane</keyword>
<dbReference type="EMBL" id="CP022983">
    <property type="protein sequence ID" value="ASV69642.1"/>
    <property type="molecule type" value="Genomic_DNA"/>
</dbReference>
<keyword evidence="1" id="KW-0812">Transmembrane</keyword>
<gene>
    <name evidence="2" type="ORF">CKF48_21425</name>
</gene>
<reference evidence="2 3" key="1">
    <citation type="submission" date="2017-08" db="EMBL/GenBank/DDBJ databases">
        <title>Complete Genome Sequence of Bacillus kochii Oregon-R-modENCODE STRAIN BDGP4, isolated from Drosophila melanogaster gut.</title>
        <authorList>
            <person name="Wan K.H."/>
            <person name="Yu C."/>
            <person name="Park S."/>
            <person name="Hammonds A.S."/>
            <person name="Booth B.W."/>
            <person name="Celniker S.E."/>
        </authorList>
    </citation>
    <scope>NUCLEOTIDE SEQUENCE [LARGE SCALE GENOMIC DNA]</scope>
    <source>
        <strain evidence="2 3">BDGP4</strain>
    </source>
</reference>
<organism evidence="2 3">
    <name type="scientific">Cytobacillus kochii</name>
    <dbReference type="NCBI Taxonomy" id="859143"/>
    <lineage>
        <taxon>Bacteria</taxon>
        <taxon>Bacillati</taxon>
        <taxon>Bacillota</taxon>
        <taxon>Bacilli</taxon>
        <taxon>Bacillales</taxon>
        <taxon>Bacillaceae</taxon>
        <taxon>Cytobacillus</taxon>
    </lineage>
</organism>
<accession>A0A248TNA9</accession>
<keyword evidence="3" id="KW-1185">Reference proteome</keyword>
<dbReference type="Proteomes" id="UP000215137">
    <property type="component" value="Chromosome"/>
</dbReference>
<sequence length="62" mass="7458">MIKSVVMIKIWVLFFIIVFLFSIAFWIDRKRRHHPYSPPTNVNMREDKIMMLGDNKYLNGGE</sequence>
<name>A0A248TNA9_9BACI</name>
<proteinExistence type="predicted"/>
<dbReference type="KEGG" id="bko:CKF48_21425"/>
<evidence type="ECO:0000256" key="1">
    <source>
        <dbReference type="SAM" id="Phobius"/>
    </source>
</evidence>
<dbReference type="AlphaFoldDB" id="A0A248TNA9"/>
<evidence type="ECO:0000313" key="2">
    <source>
        <dbReference type="EMBL" id="ASV69642.1"/>
    </source>
</evidence>
<keyword evidence="1" id="KW-1133">Transmembrane helix</keyword>